<dbReference type="Gene3D" id="3.30.70.2740">
    <property type="match status" value="1"/>
</dbReference>
<evidence type="ECO:0000256" key="11">
    <source>
        <dbReference type="ARBA" id="ARBA00060924"/>
    </source>
</evidence>
<dbReference type="FunFam" id="3.30.70.2740:FF:000003">
    <property type="entry name" value="Oxidoreductase, FAD-binding, putative"/>
    <property type="match status" value="1"/>
</dbReference>
<dbReference type="PROSITE" id="PS00198">
    <property type="entry name" value="4FE4S_FER_1"/>
    <property type="match status" value="1"/>
</dbReference>
<reference evidence="15 16" key="1">
    <citation type="submission" date="2018-09" db="EMBL/GenBank/DDBJ databases">
        <authorList>
            <person name="Grouzdev D.S."/>
            <person name="Krutkina M.S."/>
        </authorList>
    </citation>
    <scope>NUCLEOTIDE SEQUENCE [LARGE SCALE GENOMIC DNA]</scope>
    <source>
        <strain evidence="15 16">RmlP001</strain>
    </source>
</reference>
<dbReference type="Pfam" id="PF02913">
    <property type="entry name" value="FAD-oxidase_C"/>
    <property type="match status" value="1"/>
</dbReference>
<dbReference type="OrthoDB" id="9811557at2"/>
<dbReference type="Proteomes" id="UP000289411">
    <property type="component" value="Unassembled WGS sequence"/>
</dbReference>
<evidence type="ECO:0000313" key="16">
    <source>
        <dbReference type="Proteomes" id="UP000289411"/>
    </source>
</evidence>
<evidence type="ECO:0000313" key="15">
    <source>
        <dbReference type="EMBL" id="RYB03893.1"/>
    </source>
</evidence>
<accession>A0A4Q2RA45</accession>
<organism evidence="15 16">
    <name type="scientific">Lichenibacterium ramalinae</name>
    <dbReference type="NCBI Taxonomy" id="2316527"/>
    <lineage>
        <taxon>Bacteria</taxon>
        <taxon>Pseudomonadati</taxon>
        <taxon>Pseudomonadota</taxon>
        <taxon>Alphaproteobacteria</taxon>
        <taxon>Hyphomicrobiales</taxon>
        <taxon>Lichenihabitantaceae</taxon>
        <taxon>Lichenibacterium</taxon>
    </lineage>
</organism>
<keyword evidence="2" id="KW-0004">4Fe-4S</keyword>
<comment type="similarity">
    <text evidence="11">In the N-terminal section; belongs to the FAD-binding oxidoreductase/transferase type 4 family.</text>
</comment>
<keyword evidence="7" id="KW-0408">Iron</keyword>
<keyword evidence="8" id="KW-0411">Iron-sulfur</keyword>
<evidence type="ECO:0000259" key="13">
    <source>
        <dbReference type="PROSITE" id="PS51379"/>
    </source>
</evidence>
<dbReference type="EC" id="1.1.99.39" evidence="9"/>
<proteinExistence type="inferred from homology"/>
<dbReference type="PROSITE" id="PS51387">
    <property type="entry name" value="FAD_PCMH"/>
    <property type="match status" value="1"/>
</dbReference>
<dbReference type="Gene3D" id="3.30.43.10">
    <property type="entry name" value="Uridine Diphospho-n-acetylenolpyruvylglucosamine Reductase, domain 2"/>
    <property type="match status" value="1"/>
</dbReference>
<dbReference type="InterPro" id="IPR036318">
    <property type="entry name" value="FAD-bd_PCMH-like_sf"/>
</dbReference>
<feature type="domain" description="4Fe-4S ferredoxin-type" evidence="13">
    <location>
        <begin position="685"/>
        <end position="716"/>
    </location>
</feature>
<evidence type="ECO:0000256" key="2">
    <source>
        <dbReference type="ARBA" id="ARBA00022485"/>
    </source>
</evidence>
<dbReference type="GO" id="GO:0004458">
    <property type="term" value="F:D-lactate dehydrogenase (cytochrome) activity"/>
    <property type="evidence" value="ECO:0007669"/>
    <property type="project" value="TreeGrafter"/>
</dbReference>
<keyword evidence="3" id="KW-0285">Flavoprotein</keyword>
<dbReference type="Pfam" id="PF13183">
    <property type="entry name" value="Fer4_8"/>
    <property type="match status" value="1"/>
</dbReference>
<dbReference type="PANTHER" id="PTHR11748">
    <property type="entry name" value="D-LACTATE DEHYDROGENASE"/>
    <property type="match status" value="1"/>
</dbReference>
<evidence type="ECO:0000256" key="5">
    <source>
        <dbReference type="ARBA" id="ARBA00022827"/>
    </source>
</evidence>
<dbReference type="PROSITE" id="PS51379">
    <property type="entry name" value="4FE4S_FER_2"/>
    <property type="match status" value="1"/>
</dbReference>
<comment type="catalytic activity">
    <reaction evidence="10">
        <text>(R)-2-hydroxyglutarate + A = 2-oxoglutarate + AH2</text>
        <dbReference type="Rhea" id="RHEA:38295"/>
        <dbReference type="ChEBI" id="CHEBI:13193"/>
        <dbReference type="ChEBI" id="CHEBI:15801"/>
        <dbReference type="ChEBI" id="CHEBI:16810"/>
        <dbReference type="ChEBI" id="CHEBI:17499"/>
        <dbReference type="EC" id="1.1.99.39"/>
    </reaction>
    <physiologicalReaction direction="left-to-right" evidence="10">
        <dbReference type="Rhea" id="RHEA:38296"/>
    </physiologicalReaction>
</comment>
<dbReference type="Gene3D" id="1.10.1060.10">
    <property type="entry name" value="Alpha-helical ferredoxin"/>
    <property type="match status" value="1"/>
</dbReference>
<dbReference type="EMBL" id="QYBC01000012">
    <property type="protein sequence ID" value="RYB03893.1"/>
    <property type="molecule type" value="Genomic_DNA"/>
</dbReference>
<dbReference type="InterPro" id="IPR006094">
    <property type="entry name" value="Oxid_FAD_bind_N"/>
</dbReference>
<comment type="cofactor">
    <cofactor evidence="1">
        <name>FAD</name>
        <dbReference type="ChEBI" id="CHEBI:57692"/>
    </cofactor>
</comment>
<dbReference type="GO" id="GO:0046872">
    <property type="term" value="F:metal ion binding"/>
    <property type="evidence" value="ECO:0007669"/>
    <property type="project" value="UniProtKB-KW"/>
</dbReference>
<dbReference type="InterPro" id="IPR016169">
    <property type="entry name" value="FAD-bd_PCMH_sub2"/>
</dbReference>
<dbReference type="AlphaFoldDB" id="A0A4Q2RA45"/>
<dbReference type="InterPro" id="IPR016164">
    <property type="entry name" value="FAD-linked_Oxase-like_C"/>
</dbReference>
<evidence type="ECO:0000256" key="4">
    <source>
        <dbReference type="ARBA" id="ARBA00022723"/>
    </source>
</evidence>
<evidence type="ECO:0000256" key="10">
    <source>
        <dbReference type="ARBA" id="ARBA00051291"/>
    </source>
</evidence>
<reference evidence="15 16" key="2">
    <citation type="submission" date="2019-02" db="EMBL/GenBank/DDBJ databases">
        <title>'Lichenibacterium ramalinii' gen. nov. sp. nov., 'Lichenibacterium minor' gen. nov. sp. nov.</title>
        <authorList>
            <person name="Pankratov T."/>
        </authorList>
    </citation>
    <scope>NUCLEOTIDE SEQUENCE [LARGE SCALE GENOMIC DNA]</scope>
    <source>
        <strain evidence="15 16">RmlP001</strain>
    </source>
</reference>
<keyword evidence="4" id="KW-0479">Metal-binding</keyword>
<keyword evidence="5" id="KW-0274">FAD</keyword>
<name>A0A4Q2RA45_9HYPH</name>
<evidence type="ECO:0000259" key="14">
    <source>
        <dbReference type="PROSITE" id="PS51387"/>
    </source>
</evidence>
<evidence type="ECO:0000256" key="12">
    <source>
        <dbReference type="ARBA" id="ARBA00067680"/>
    </source>
</evidence>
<sequence>MTPGAGAPITAHAFAMSCPSRYLQRGRRAAASRTPEEAAVNEQVTTLDRDSTIAPAVAPAGAAGAALRHALGHEGFGGDVEEGIGPRLVAATDNSIYQVMPSAVLHPRTGADVVAAVRAVRAVPGLALSPRGGGTGTNGQSLTTGVVLDLSRHMNRILSLDVAAGRVVVEPGVVLDQLNAFLKPHGLFFPPAVSTATRATLGGMIATDASGKGSRLYGRTSDHVEALDVVLSDGSEASLRPLAPAEFDAVVAAGGILGEAHAEVLRVVTEHAGLIAETFPAMNRGLTGYNLQGVTRPDGRLDMIRLLAGSEGTLAVTKAATLRLTRLPRHRLLIVARYAAFDAALRDVQHLLAAEPLAIEILDDKVLELASRDVIWTGLEAVLGGPAAAPVRGLNVIEFVGDDADALARAADRCVALLADSPHPAMDWTRVSGAAEMAQLWTLREKSVGLMGRLGAVEGSRRQGTAFVEDTAVPPERLADYVAEFRAILDRHGLGYGMYGHADVGCLHVRPSLDMADPADEAMIRIISDEVAALVKRHGGLLWGEHGRGYRGEFSPLFFGPVLYDELCRIKLAFDPDNIFNPGKLASPALGGPIDRIDAVPVRGAYDRLIDETRRAGVDRAVSCNGNAACHSWDDFDAMCPSYHATRDRVQSPKGRATLLRAWARLSAEAERGRPVAAELAAVEAETKASLDTCLSCKACASLCPVKVDVPTMRSRFLARYYANRPRPRRDRLLRHLEAGLALVRHMPALASIVMRLPLAVRLLRDGFGLVDLPHPAPTRWRPRPAGEGPRVVLLRDSFLGTFDGTVIDAAGRLLERLGYCVTVSDIRPNGKALQVLGLERAFGAVARAAERERSRLSAAGVPVVSLDAATGLLYDGEYKEYAEYSALSASGSVLALDGFLAEEILAGRIPAGPSGGGALDILLHCTEKTARPETAARWGAVLKHFGLDARFPKVGCCGMAGLFGHQAEQAGLSRRIFDIGWRPKLGDDPARMLATGFSCRCQTERFAGFRPRHPVEAILAHLDAAA</sequence>
<dbReference type="InterPro" id="IPR017900">
    <property type="entry name" value="4Fe4S_Fe_S_CS"/>
</dbReference>
<dbReference type="GO" id="GO:1903457">
    <property type="term" value="P:lactate catabolic process"/>
    <property type="evidence" value="ECO:0007669"/>
    <property type="project" value="TreeGrafter"/>
</dbReference>
<dbReference type="GO" id="GO:0051990">
    <property type="term" value="F:(R)-2-hydroxyglutarate dehydrogenase activity"/>
    <property type="evidence" value="ECO:0007669"/>
    <property type="project" value="UniProtKB-EC"/>
</dbReference>
<dbReference type="InterPro" id="IPR016167">
    <property type="entry name" value="FAD-bd_PCMH_sub1"/>
</dbReference>
<evidence type="ECO:0000256" key="7">
    <source>
        <dbReference type="ARBA" id="ARBA00023004"/>
    </source>
</evidence>
<evidence type="ECO:0000256" key="1">
    <source>
        <dbReference type="ARBA" id="ARBA00001974"/>
    </source>
</evidence>
<evidence type="ECO:0000256" key="6">
    <source>
        <dbReference type="ARBA" id="ARBA00023002"/>
    </source>
</evidence>
<dbReference type="GO" id="GO:0051539">
    <property type="term" value="F:4 iron, 4 sulfur cluster binding"/>
    <property type="evidence" value="ECO:0007669"/>
    <property type="project" value="UniProtKB-KW"/>
</dbReference>
<keyword evidence="16" id="KW-1185">Reference proteome</keyword>
<dbReference type="GO" id="GO:0071949">
    <property type="term" value="F:FAD binding"/>
    <property type="evidence" value="ECO:0007669"/>
    <property type="project" value="InterPro"/>
</dbReference>
<evidence type="ECO:0000256" key="8">
    <source>
        <dbReference type="ARBA" id="ARBA00023014"/>
    </source>
</evidence>
<feature type="domain" description="FAD-binding PCMH-type" evidence="14">
    <location>
        <begin position="97"/>
        <end position="327"/>
    </location>
</feature>
<evidence type="ECO:0000256" key="9">
    <source>
        <dbReference type="ARBA" id="ARBA00039003"/>
    </source>
</evidence>
<keyword evidence="6" id="KW-0560">Oxidoreductase</keyword>
<dbReference type="Pfam" id="PF01565">
    <property type="entry name" value="FAD_binding_4"/>
    <property type="match status" value="1"/>
</dbReference>
<dbReference type="SUPFAM" id="SSF55103">
    <property type="entry name" value="FAD-linked oxidases, C-terminal domain"/>
    <property type="match status" value="1"/>
</dbReference>
<dbReference type="InterPro" id="IPR016166">
    <property type="entry name" value="FAD-bd_PCMH"/>
</dbReference>
<dbReference type="InterPro" id="IPR017896">
    <property type="entry name" value="4Fe4S_Fe-S-bd"/>
</dbReference>
<dbReference type="PANTHER" id="PTHR11748:SF119">
    <property type="entry name" value="D-2-HYDROXYGLUTARATE DEHYDROGENASE"/>
    <property type="match status" value="1"/>
</dbReference>
<protein>
    <recommendedName>
        <fullName evidence="12">D-2-hydroxyglutarate dehydrogenase</fullName>
        <ecNumber evidence="9">1.1.99.39</ecNumber>
    </recommendedName>
</protein>
<gene>
    <name evidence="15" type="ORF">D3272_14940</name>
</gene>
<evidence type="ECO:0000256" key="3">
    <source>
        <dbReference type="ARBA" id="ARBA00022630"/>
    </source>
</evidence>
<dbReference type="InterPro" id="IPR004113">
    <property type="entry name" value="FAD-bd_oxidored_4_C"/>
</dbReference>
<dbReference type="Gene3D" id="3.30.465.10">
    <property type="match status" value="1"/>
</dbReference>
<comment type="caution">
    <text evidence="15">The sequence shown here is derived from an EMBL/GenBank/DDBJ whole genome shotgun (WGS) entry which is preliminary data.</text>
</comment>
<dbReference type="SUPFAM" id="SSF56176">
    <property type="entry name" value="FAD-binding/transporter-associated domain-like"/>
    <property type="match status" value="1"/>
</dbReference>
<dbReference type="GO" id="GO:0008720">
    <property type="term" value="F:D-lactate dehydrogenase (NAD+) activity"/>
    <property type="evidence" value="ECO:0007669"/>
    <property type="project" value="TreeGrafter"/>
</dbReference>
<dbReference type="InterPro" id="IPR009051">
    <property type="entry name" value="Helical_ferredxn"/>
</dbReference>
<dbReference type="SUPFAM" id="SSF46548">
    <property type="entry name" value="alpha-helical ferredoxin"/>
    <property type="match status" value="1"/>
</dbReference>